<dbReference type="GO" id="GO:0007098">
    <property type="term" value="P:centrosome cycle"/>
    <property type="evidence" value="ECO:0007669"/>
    <property type="project" value="InterPro"/>
</dbReference>
<dbReference type="AlphaFoldDB" id="A0A8C5MH53"/>
<keyword evidence="1" id="KW-0175">Coiled coil</keyword>
<sequence length="459" mass="52866">MIISSLLLSAHTLGPRHFRVLVLASSSNHPATKEFRRNAIMLLLDGETRVTHGFSVYISERWCIVVGACKQCRDVKVPHTIFELSFGAKGFWIEDSRVGGENLPVTMSRTVHYVSNRLSMITLDEEEIQKNTQFSKLLLEVSQMLEPGGASVSIHKALEQAQRELRLQRKVWFRSEIIHRLIQEMLVDFQVRKHDGCLSAEESKFYDWLKQCMLVSECSRMLSGNSVSSSDSVSLLGLQKQDLIHGLPSDSNVLQMRDLFQRYLEESLKKKCFTFLSFHQPETDEESDVVCAAKILRLASTLEDEKRRLENEKEKQLELGVTMGKQQEMYPQVLLRCLSLMQEAASDLRLKAQAEIDRINSEYLEAKGTALFLKLRMEELQVLADTYSPEKLEVHRKIRESLETAVKTKKQELATSQQILSSYEFLGPEFEELVQEYTRLKDKIKDNRWMLQELSKTLP</sequence>
<dbReference type="InterPro" id="IPR029327">
    <property type="entry name" value="HAUS4"/>
</dbReference>
<dbReference type="GO" id="GO:0051011">
    <property type="term" value="F:microtubule minus-end binding"/>
    <property type="evidence" value="ECO:0007669"/>
    <property type="project" value="TreeGrafter"/>
</dbReference>
<dbReference type="GeneTree" id="ENSGT00390000014634"/>
<keyword evidence="3" id="KW-1185">Reference proteome</keyword>
<dbReference type="GO" id="GO:0051225">
    <property type="term" value="P:spindle assembly"/>
    <property type="evidence" value="ECO:0007669"/>
    <property type="project" value="InterPro"/>
</dbReference>
<dbReference type="PANTHER" id="PTHR16219">
    <property type="entry name" value="AUGMIN SUBUNIT 4 FAMILY MEMBER"/>
    <property type="match status" value="1"/>
</dbReference>
<accession>A0A8C5MH53</accession>
<name>A0A8C5MH53_9ANUR</name>
<proteinExistence type="predicted"/>
<dbReference type="Proteomes" id="UP000694569">
    <property type="component" value="Unplaced"/>
</dbReference>
<feature type="coiled-coil region" evidence="1">
    <location>
        <begin position="292"/>
        <end position="319"/>
    </location>
</feature>
<reference evidence="2" key="2">
    <citation type="submission" date="2025-09" db="UniProtKB">
        <authorList>
            <consortium name="Ensembl"/>
        </authorList>
    </citation>
    <scope>IDENTIFICATION</scope>
</reference>
<gene>
    <name evidence="2" type="primary">HAUS4</name>
</gene>
<reference evidence="2" key="1">
    <citation type="submission" date="2025-08" db="UniProtKB">
        <authorList>
            <consortium name="Ensembl"/>
        </authorList>
    </citation>
    <scope>IDENTIFICATION</scope>
</reference>
<evidence type="ECO:0000313" key="2">
    <source>
        <dbReference type="Ensembl" id="ENSLLEP00000013712.1"/>
    </source>
</evidence>
<dbReference type="PRINTS" id="PR02090">
    <property type="entry name" value="HAUSAUGMINL4"/>
</dbReference>
<dbReference type="OrthoDB" id="661220at2759"/>
<dbReference type="Ensembl" id="ENSLLET00000014242.1">
    <property type="protein sequence ID" value="ENSLLEP00000013712.1"/>
    <property type="gene ID" value="ENSLLEG00000008633.1"/>
</dbReference>
<evidence type="ECO:0000256" key="1">
    <source>
        <dbReference type="SAM" id="Coils"/>
    </source>
</evidence>
<protein>
    <submittedName>
        <fullName evidence="2">HAUS augmin like complex subunit 4</fullName>
    </submittedName>
</protein>
<dbReference type="Pfam" id="PF14735">
    <property type="entry name" value="HAUS4"/>
    <property type="match status" value="1"/>
</dbReference>
<dbReference type="PANTHER" id="PTHR16219:SF1">
    <property type="entry name" value="HAUS AUGMIN-LIKE COMPLEX SUBUNIT 4"/>
    <property type="match status" value="1"/>
</dbReference>
<dbReference type="InterPro" id="IPR026214">
    <property type="entry name" value="HAUS4_met"/>
</dbReference>
<organism evidence="2 3">
    <name type="scientific">Leptobrachium leishanense</name>
    <name type="common">Leishan spiny toad</name>
    <dbReference type="NCBI Taxonomy" id="445787"/>
    <lineage>
        <taxon>Eukaryota</taxon>
        <taxon>Metazoa</taxon>
        <taxon>Chordata</taxon>
        <taxon>Craniata</taxon>
        <taxon>Vertebrata</taxon>
        <taxon>Euteleostomi</taxon>
        <taxon>Amphibia</taxon>
        <taxon>Batrachia</taxon>
        <taxon>Anura</taxon>
        <taxon>Pelobatoidea</taxon>
        <taxon>Megophryidae</taxon>
        <taxon>Leptobrachium</taxon>
    </lineage>
</organism>
<evidence type="ECO:0000313" key="3">
    <source>
        <dbReference type="Proteomes" id="UP000694569"/>
    </source>
</evidence>
<dbReference type="GO" id="GO:0070652">
    <property type="term" value="C:HAUS complex"/>
    <property type="evidence" value="ECO:0007669"/>
    <property type="project" value="InterPro"/>
</dbReference>